<evidence type="ECO:0000313" key="2">
    <source>
        <dbReference type="EMBL" id="OZJ03027.1"/>
    </source>
</evidence>
<evidence type="ECO:0000256" key="1">
    <source>
        <dbReference type="SAM" id="SignalP"/>
    </source>
</evidence>
<dbReference type="EMBL" id="MVBO01000110">
    <property type="protein sequence ID" value="OZJ03027.1"/>
    <property type="molecule type" value="Genomic_DNA"/>
</dbReference>
<name>A0A261XXF0_9FUNG</name>
<organism evidence="2 3">
    <name type="scientific">Bifiguratus adelaidae</name>
    <dbReference type="NCBI Taxonomy" id="1938954"/>
    <lineage>
        <taxon>Eukaryota</taxon>
        <taxon>Fungi</taxon>
        <taxon>Fungi incertae sedis</taxon>
        <taxon>Mucoromycota</taxon>
        <taxon>Mucoromycotina</taxon>
        <taxon>Endogonomycetes</taxon>
        <taxon>Endogonales</taxon>
        <taxon>Endogonales incertae sedis</taxon>
        <taxon>Bifiguratus</taxon>
    </lineage>
</organism>
<sequence length="149" mass="15879">MQFKILLAIAALAAAQVQAAPQTAPLALVIPDNFAQVPTLQQLPSGKKEEKNPYGYKNEEGECKELNPPCVTVYKTVIADGLDFLVTLEFPWSLEFRLSLELPVSLQLPVSGLSVSAASMSMNMSASVSSGSSVAAPAPTPFVALRKHH</sequence>
<dbReference type="AlphaFoldDB" id="A0A261XXF0"/>
<feature type="signal peptide" evidence="1">
    <location>
        <begin position="1"/>
        <end position="19"/>
    </location>
</feature>
<dbReference type="Proteomes" id="UP000242875">
    <property type="component" value="Unassembled WGS sequence"/>
</dbReference>
<keyword evidence="3" id="KW-1185">Reference proteome</keyword>
<feature type="chain" id="PRO_5012221499" evidence="1">
    <location>
        <begin position="20"/>
        <end position="149"/>
    </location>
</feature>
<accession>A0A261XXF0</accession>
<comment type="caution">
    <text evidence="2">The sequence shown here is derived from an EMBL/GenBank/DDBJ whole genome shotgun (WGS) entry which is preliminary data.</text>
</comment>
<keyword evidence="1" id="KW-0732">Signal</keyword>
<proteinExistence type="predicted"/>
<gene>
    <name evidence="2" type="ORF">BZG36_03972</name>
</gene>
<reference evidence="2 3" key="1">
    <citation type="journal article" date="2017" name="Mycologia">
        <title>Bifiguratus adelaidae, gen. et sp. nov., a new member of Mucoromycotina in endophytic and soil-dwelling habitats.</title>
        <authorList>
            <person name="Torres-Cruz T.J."/>
            <person name="Billingsley Tobias T.L."/>
            <person name="Almatruk M."/>
            <person name="Hesse C."/>
            <person name="Kuske C.R."/>
            <person name="Desiro A."/>
            <person name="Benucci G.M."/>
            <person name="Bonito G."/>
            <person name="Stajich J.E."/>
            <person name="Dunlap C."/>
            <person name="Arnold A.E."/>
            <person name="Porras-Alfaro A."/>
        </authorList>
    </citation>
    <scope>NUCLEOTIDE SEQUENCE [LARGE SCALE GENOMIC DNA]</scope>
    <source>
        <strain evidence="2 3">AZ0501</strain>
    </source>
</reference>
<evidence type="ECO:0000313" key="3">
    <source>
        <dbReference type="Proteomes" id="UP000242875"/>
    </source>
</evidence>
<protein>
    <submittedName>
        <fullName evidence="2">Uncharacterized protein</fullName>
    </submittedName>
</protein>